<gene>
    <name evidence="13" type="ORF">NF557_12100</name>
</gene>
<evidence type="ECO:0000256" key="10">
    <source>
        <dbReference type="SAM" id="Phobius"/>
    </source>
</evidence>
<dbReference type="Gene3D" id="2.60.200.20">
    <property type="match status" value="2"/>
</dbReference>
<accession>A0ABY4YFN2</accession>
<evidence type="ECO:0000256" key="3">
    <source>
        <dbReference type="ARBA" id="ARBA00022553"/>
    </source>
</evidence>
<evidence type="ECO:0000313" key="13">
    <source>
        <dbReference type="EMBL" id="USQ75360.1"/>
    </source>
</evidence>
<evidence type="ECO:0000256" key="9">
    <source>
        <dbReference type="SAM" id="MobiDB-lite"/>
    </source>
</evidence>
<dbReference type="InterPro" id="IPR050352">
    <property type="entry name" value="ABCG_transporters"/>
</dbReference>
<dbReference type="InterPro" id="IPR017871">
    <property type="entry name" value="ABC_transporter-like_CS"/>
</dbReference>
<dbReference type="Gene3D" id="3.40.50.300">
    <property type="entry name" value="P-loop containing nucleotide triphosphate hydrolases"/>
    <property type="match status" value="1"/>
</dbReference>
<dbReference type="SMART" id="SM00382">
    <property type="entry name" value="AAA"/>
    <property type="match status" value="1"/>
</dbReference>
<dbReference type="PANTHER" id="PTHR48041:SF139">
    <property type="entry name" value="PROTEIN SCARLET"/>
    <property type="match status" value="1"/>
</dbReference>
<feature type="region of interest" description="Disordered" evidence="9">
    <location>
        <begin position="483"/>
        <end position="521"/>
    </location>
</feature>
<keyword evidence="14" id="KW-1185">Reference proteome</keyword>
<dbReference type="InterPro" id="IPR003439">
    <property type="entry name" value="ABC_transporter-like_ATP-bd"/>
</dbReference>
<keyword evidence="3" id="KW-0597">Phosphoprotein</keyword>
<dbReference type="InterPro" id="IPR003593">
    <property type="entry name" value="AAA+_ATPase"/>
</dbReference>
<dbReference type="EMBL" id="CP099490">
    <property type="protein sequence ID" value="USQ75360.1"/>
    <property type="molecule type" value="Genomic_DNA"/>
</dbReference>
<evidence type="ECO:0000313" key="14">
    <source>
        <dbReference type="Proteomes" id="UP001056535"/>
    </source>
</evidence>
<keyword evidence="5" id="KW-0547">Nucleotide-binding</keyword>
<dbReference type="Proteomes" id="UP001056535">
    <property type="component" value="Chromosome"/>
</dbReference>
<evidence type="ECO:0000256" key="4">
    <source>
        <dbReference type="ARBA" id="ARBA00022692"/>
    </source>
</evidence>
<evidence type="ECO:0000256" key="5">
    <source>
        <dbReference type="ARBA" id="ARBA00022741"/>
    </source>
</evidence>
<dbReference type="InterPro" id="IPR000253">
    <property type="entry name" value="FHA_dom"/>
</dbReference>
<evidence type="ECO:0000256" key="7">
    <source>
        <dbReference type="ARBA" id="ARBA00022989"/>
    </source>
</evidence>
<dbReference type="SUPFAM" id="SSF49879">
    <property type="entry name" value="SMAD/FHA domain"/>
    <property type="match status" value="2"/>
</dbReference>
<feature type="transmembrane region" description="Helical" evidence="10">
    <location>
        <begin position="764"/>
        <end position="787"/>
    </location>
</feature>
<feature type="domain" description="FHA" evidence="11">
    <location>
        <begin position="150"/>
        <end position="199"/>
    </location>
</feature>
<dbReference type="GO" id="GO:0005524">
    <property type="term" value="F:ATP binding"/>
    <property type="evidence" value="ECO:0007669"/>
    <property type="project" value="UniProtKB-KW"/>
</dbReference>
<feature type="compositionally biased region" description="Low complexity" evidence="9">
    <location>
        <begin position="502"/>
        <end position="521"/>
    </location>
</feature>
<evidence type="ECO:0000256" key="2">
    <source>
        <dbReference type="ARBA" id="ARBA00022448"/>
    </source>
</evidence>
<keyword evidence="8 10" id="KW-0472">Membrane</keyword>
<name>A0ABY4YFN2_9MICO</name>
<keyword evidence="6 13" id="KW-0067">ATP-binding</keyword>
<evidence type="ECO:0000256" key="6">
    <source>
        <dbReference type="ARBA" id="ARBA00022840"/>
    </source>
</evidence>
<feature type="transmembrane region" description="Helical" evidence="10">
    <location>
        <begin position="668"/>
        <end position="688"/>
    </location>
</feature>
<evidence type="ECO:0000259" key="11">
    <source>
        <dbReference type="PROSITE" id="PS50006"/>
    </source>
</evidence>
<protein>
    <submittedName>
        <fullName evidence="13">ATP-binding cassette domain-containing protein</fullName>
    </submittedName>
</protein>
<keyword evidence="2" id="KW-0813">Transport</keyword>
<dbReference type="InterPro" id="IPR008984">
    <property type="entry name" value="SMAD_FHA_dom_sf"/>
</dbReference>
<dbReference type="SMART" id="SM00240">
    <property type="entry name" value="FHA"/>
    <property type="match status" value="2"/>
</dbReference>
<reference evidence="13" key="1">
    <citation type="submission" date="2022-06" db="EMBL/GenBank/DDBJ databases">
        <title>Ornithinimicrobium JY.X270.</title>
        <authorList>
            <person name="Huang Y."/>
        </authorList>
    </citation>
    <scope>NUCLEOTIDE SEQUENCE</scope>
    <source>
        <strain evidence="13">JY.X270</strain>
    </source>
</reference>
<feature type="domain" description="FHA" evidence="11">
    <location>
        <begin position="28"/>
        <end position="76"/>
    </location>
</feature>
<dbReference type="PANTHER" id="PTHR48041">
    <property type="entry name" value="ABC TRANSPORTER G FAMILY MEMBER 28"/>
    <property type="match status" value="1"/>
</dbReference>
<dbReference type="CDD" id="cd00060">
    <property type="entry name" value="FHA"/>
    <property type="match status" value="1"/>
</dbReference>
<dbReference type="RefSeq" id="WP_252619691.1">
    <property type="nucleotide sequence ID" value="NZ_CP099490.1"/>
</dbReference>
<comment type="subcellular location">
    <subcellularLocation>
        <location evidence="1">Membrane</location>
        <topology evidence="1">Multi-pass membrane protein</topology>
    </subcellularLocation>
</comment>
<dbReference type="PROSITE" id="PS50006">
    <property type="entry name" value="FHA_DOMAIN"/>
    <property type="match status" value="2"/>
</dbReference>
<dbReference type="SUPFAM" id="SSF52540">
    <property type="entry name" value="P-loop containing nucleoside triphosphate hydrolases"/>
    <property type="match status" value="1"/>
</dbReference>
<keyword evidence="7 10" id="KW-1133">Transmembrane helix</keyword>
<feature type="transmembrane region" description="Helical" evidence="10">
    <location>
        <begin position="622"/>
        <end position="648"/>
    </location>
</feature>
<evidence type="ECO:0000256" key="8">
    <source>
        <dbReference type="ARBA" id="ARBA00023136"/>
    </source>
</evidence>
<dbReference type="InterPro" id="IPR027417">
    <property type="entry name" value="P-loop_NTPase"/>
</dbReference>
<proteinExistence type="predicted"/>
<feature type="transmembrane region" description="Helical" evidence="10">
    <location>
        <begin position="581"/>
        <end position="601"/>
    </location>
</feature>
<organism evidence="13 14">
    <name type="scientific">Ornithinimicrobium cryptoxanthini</name>
    <dbReference type="NCBI Taxonomy" id="2934161"/>
    <lineage>
        <taxon>Bacteria</taxon>
        <taxon>Bacillati</taxon>
        <taxon>Actinomycetota</taxon>
        <taxon>Actinomycetes</taxon>
        <taxon>Micrococcales</taxon>
        <taxon>Ornithinimicrobiaceae</taxon>
        <taxon>Ornithinimicrobium</taxon>
    </lineage>
</organism>
<feature type="domain" description="ABC transporter" evidence="12">
    <location>
        <begin position="236"/>
        <end position="470"/>
    </location>
</feature>
<dbReference type="PROSITE" id="PS00211">
    <property type="entry name" value="ABC_TRANSPORTER_1"/>
    <property type="match status" value="1"/>
</dbReference>
<keyword evidence="4 10" id="KW-0812">Transmembrane</keyword>
<feature type="transmembrane region" description="Helical" evidence="10">
    <location>
        <begin position="695"/>
        <end position="716"/>
    </location>
</feature>
<sequence length="792" mass="85044">MNAHMRGTSQVVVRLNDREWRVRPGEVLRIGRGHNCQVVILDSRISRLHGEVAQRDGVWVYRSVGSNGTFQDGHRLPEITQLDRVARLLLADPDDGIEIHIEAATSGSPRGEVHVERRRQVVLGTSPPAPSDNEDQPSDDSVLINPAGLTTIGRAADNDVVLSDIQASRYHAVLKKTSHGYAIENLGSMNGIQVNGVSVEDSALTRGDTITIGTTRLRFDGELLTVATSDPRTQSVICQEVSFALPDGRLLLEQVNFVVPPASLVAVIGPSGAGKSTLLTVMTGARRASGGAVYFDQREMYANRAEMRKRVGLVPQEDVVHRLLSVRQALDYAAELRFPPDLGTDARAERVNEVLEELSLQEHASTRIDRLSGGQRKRASVSLELLTKPSLLFLDEPTSGLDPGLDAQVMATLRRLADGGRTVVVVTHSVDNLDQCDRVLLLAPGGKVAYYGPPSELLPHFNRDRYADVFIDVAREPDTHRDRFAQSPLGHASTPQTPVPPAARANAPSAAQPAASGRRSARQQLSTLLRRQLRIIAADPMYAVAVVVLPAVLGMLTWLVPGDLGMASPTGAPDPLGSSEARQVLILVIIGACFMGMGLSIRELVSERAIFGRERDVGLSPAIYLAGKLMVYAILVILQAVILVLVTIIMKEPPTNSALLPSGTVELIAASALCAFAAATLGLAFSALVRTPEQVMPIFVLAIMAQLVLSGGLFTVDRPVLEQVAWLSPSRWGFAAAASTVNLQAHSPPGAVAPDQLWDPTAGAWGLAIGMLGVLSVGYALLCLLLLRRRQT</sequence>
<evidence type="ECO:0000259" key="12">
    <source>
        <dbReference type="PROSITE" id="PS50893"/>
    </source>
</evidence>
<feature type="transmembrane region" description="Helical" evidence="10">
    <location>
        <begin position="540"/>
        <end position="561"/>
    </location>
</feature>
<dbReference type="Pfam" id="PF01061">
    <property type="entry name" value="ABC2_membrane"/>
    <property type="match status" value="1"/>
</dbReference>
<dbReference type="PROSITE" id="PS50893">
    <property type="entry name" value="ABC_TRANSPORTER_2"/>
    <property type="match status" value="1"/>
</dbReference>
<dbReference type="Pfam" id="PF00005">
    <property type="entry name" value="ABC_tran"/>
    <property type="match status" value="1"/>
</dbReference>
<dbReference type="Pfam" id="PF00498">
    <property type="entry name" value="FHA"/>
    <property type="match status" value="2"/>
</dbReference>
<evidence type="ECO:0000256" key="1">
    <source>
        <dbReference type="ARBA" id="ARBA00004141"/>
    </source>
</evidence>
<dbReference type="InterPro" id="IPR013525">
    <property type="entry name" value="ABC2_TM"/>
</dbReference>